<dbReference type="RefSeq" id="WP_052408043.1">
    <property type="nucleotide sequence ID" value="NZ_JOEF01000032.1"/>
</dbReference>
<comment type="catalytic activity">
    <reaction evidence="4">
        <text>glycine + O2 + H2O = glyoxylate + H2O2 + NH4(+)</text>
        <dbReference type="Rhea" id="RHEA:11532"/>
        <dbReference type="ChEBI" id="CHEBI:15377"/>
        <dbReference type="ChEBI" id="CHEBI:15379"/>
        <dbReference type="ChEBI" id="CHEBI:16240"/>
        <dbReference type="ChEBI" id="CHEBI:28938"/>
        <dbReference type="ChEBI" id="CHEBI:36655"/>
        <dbReference type="ChEBI" id="CHEBI:57305"/>
        <dbReference type="EC" id="1.4.3.19"/>
    </reaction>
</comment>
<proteinExistence type="predicted"/>
<name>A0A1H0AU05_ALLAB</name>
<evidence type="ECO:0000256" key="1">
    <source>
        <dbReference type="ARBA" id="ARBA00004948"/>
    </source>
</evidence>
<evidence type="ECO:0000313" key="8">
    <source>
        <dbReference type="Proteomes" id="UP000183376"/>
    </source>
</evidence>
<keyword evidence="2" id="KW-0784">Thiamine biosynthesis</keyword>
<feature type="domain" description="FAD dependent oxidoreductase" evidence="6">
    <location>
        <begin position="9"/>
        <end position="343"/>
    </location>
</feature>
<keyword evidence="3" id="KW-0560">Oxidoreductase</keyword>
<dbReference type="InterPro" id="IPR036188">
    <property type="entry name" value="FAD/NAD-bd_sf"/>
</dbReference>
<dbReference type="GO" id="GO:0050660">
    <property type="term" value="F:flavin adenine dinucleotide binding"/>
    <property type="evidence" value="ECO:0007669"/>
    <property type="project" value="InterPro"/>
</dbReference>
<dbReference type="SUPFAM" id="SSF51905">
    <property type="entry name" value="FAD/NAD(P)-binding domain"/>
    <property type="match status" value="1"/>
</dbReference>
<gene>
    <name evidence="7" type="ORF">SAMN04489726_6274</name>
</gene>
<reference evidence="7 8" key="1">
    <citation type="submission" date="2016-10" db="EMBL/GenBank/DDBJ databases">
        <authorList>
            <person name="de Groot N.N."/>
        </authorList>
    </citation>
    <scope>NUCLEOTIDE SEQUENCE [LARGE SCALE GENOMIC DNA]</scope>
    <source>
        <strain evidence="7 8">DSM 44149</strain>
    </source>
</reference>
<dbReference type="PANTHER" id="PTHR13847">
    <property type="entry name" value="SARCOSINE DEHYDROGENASE-RELATED"/>
    <property type="match status" value="1"/>
</dbReference>
<evidence type="ECO:0000256" key="2">
    <source>
        <dbReference type="ARBA" id="ARBA00022977"/>
    </source>
</evidence>
<evidence type="ECO:0000256" key="4">
    <source>
        <dbReference type="ARBA" id="ARBA00049872"/>
    </source>
</evidence>
<evidence type="ECO:0000259" key="6">
    <source>
        <dbReference type="Pfam" id="PF01266"/>
    </source>
</evidence>
<dbReference type="AlphaFoldDB" id="A0A1H0AU05"/>
<dbReference type="InterPro" id="IPR012727">
    <property type="entry name" value="Gly_oxidase_ThiO"/>
</dbReference>
<dbReference type="STRING" id="211114.SAMN04489726_6274"/>
<dbReference type="Pfam" id="PF01266">
    <property type="entry name" value="DAO"/>
    <property type="match status" value="1"/>
</dbReference>
<dbReference type="OrthoDB" id="3214401at2"/>
<protein>
    <recommendedName>
        <fullName evidence="5">glycine oxidase</fullName>
        <ecNumber evidence="5">1.4.3.19</ecNumber>
    </recommendedName>
</protein>
<dbReference type="EC" id="1.4.3.19" evidence="5"/>
<dbReference type="PANTHER" id="PTHR13847:SF289">
    <property type="entry name" value="GLYCINE OXIDASE"/>
    <property type="match status" value="1"/>
</dbReference>
<evidence type="ECO:0000256" key="5">
    <source>
        <dbReference type="ARBA" id="ARBA00050018"/>
    </source>
</evidence>
<keyword evidence="8" id="KW-1185">Reference proteome</keyword>
<dbReference type="GO" id="GO:0043799">
    <property type="term" value="F:glycine oxidase activity"/>
    <property type="evidence" value="ECO:0007669"/>
    <property type="project" value="UniProtKB-EC"/>
</dbReference>
<dbReference type="UniPathway" id="UPA00060"/>
<dbReference type="GO" id="GO:0009228">
    <property type="term" value="P:thiamine biosynthetic process"/>
    <property type="evidence" value="ECO:0007669"/>
    <property type="project" value="UniProtKB-KW"/>
</dbReference>
<dbReference type="SUPFAM" id="SSF54373">
    <property type="entry name" value="FAD-linked reductases, C-terminal domain"/>
    <property type="match status" value="1"/>
</dbReference>
<organism evidence="7 8">
    <name type="scientific">Allokutzneria albata</name>
    <name type="common">Kibdelosporangium albatum</name>
    <dbReference type="NCBI Taxonomy" id="211114"/>
    <lineage>
        <taxon>Bacteria</taxon>
        <taxon>Bacillati</taxon>
        <taxon>Actinomycetota</taxon>
        <taxon>Actinomycetes</taxon>
        <taxon>Pseudonocardiales</taxon>
        <taxon>Pseudonocardiaceae</taxon>
        <taxon>Allokutzneria</taxon>
    </lineage>
</organism>
<accession>A0A1H0AU05</accession>
<evidence type="ECO:0000256" key="3">
    <source>
        <dbReference type="ARBA" id="ARBA00023002"/>
    </source>
</evidence>
<comment type="pathway">
    <text evidence="1">Cofactor biosynthesis; thiamine diphosphate biosynthesis.</text>
</comment>
<dbReference type="Gene3D" id="3.30.9.10">
    <property type="entry name" value="D-Amino Acid Oxidase, subunit A, domain 2"/>
    <property type="match status" value="1"/>
</dbReference>
<evidence type="ECO:0000313" key="7">
    <source>
        <dbReference type="EMBL" id="SDN36849.1"/>
    </source>
</evidence>
<dbReference type="eggNOG" id="COG0665">
    <property type="taxonomic scope" value="Bacteria"/>
</dbReference>
<dbReference type="Gene3D" id="3.50.50.60">
    <property type="entry name" value="FAD/NAD(P)-binding domain"/>
    <property type="match status" value="1"/>
</dbReference>
<sequence length="351" mass="36461">MFSGARGSVIVVGGGVIGLSVAWRAAAAGFAVSVLDPAPASGASAVAGGMLAPLTEAWPGEEALLELGSASLRRWPEFARELAAASGRDAGLREEGTLVVAVDAADRADLLALADHLASLGRHAEPLTGKQIRSLEPAIGPSVRSGLSVPGDLAVDNRKVLAALRAVCEVESVRVAEVGPATVRLADGATRRADVVVLAAGAWSGQLYEPLRHVVRPVKGEILRLRATRSTLPPPSRTVRCSVQGNHVYLVPRDDGGLVVGATQYEAGFDTTVTAGGVRDLLRWAEQVLPTISEYEFVESAAGLRPASTDNLPVIDEFEPGLVVATGHHRNGMLLAPITADLVLARLEGKS</sequence>
<dbReference type="Proteomes" id="UP000183376">
    <property type="component" value="Chromosome I"/>
</dbReference>
<dbReference type="EMBL" id="LT629701">
    <property type="protein sequence ID" value="SDN36849.1"/>
    <property type="molecule type" value="Genomic_DNA"/>
</dbReference>
<dbReference type="GO" id="GO:0009229">
    <property type="term" value="P:thiamine diphosphate biosynthetic process"/>
    <property type="evidence" value="ECO:0007669"/>
    <property type="project" value="UniProtKB-UniPathway"/>
</dbReference>
<dbReference type="NCBIfam" id="TIGR02352">
    <property type="entry name" value="thiamin_ThiO"/>
    <property type="match status" value="1"/>
</dbReference>
<dbReference type="GO" id="GO:0005737">
    <property type="term" value="C:cytoplasm"/>
    <property type="evidence" value="ECO:0007669"/>
    <property type="project" value="TreeGrafter"/>
</dbReference>
<dbReference type="InterPro" id="IPR006076">
    <property type="entry name" value="FAD-dep_OxRdtase"/>
</dbReference>